<evidence type="ECO:0000313" key="5">
    <source>
        <dbReference type="Proteomes" id="UP001597492"/>
    </source>
</evidence>
<dbReference type="Gene3D" id="3.90.79.10">
    <property type="entry name" value="Nucleoside Triphosphate Pyrophosphohydrolase"/>
    <property type="match status" value="1"/>
</dbReference>
<proteinExistence type="predicted"/>
<sequence>MTLRDEPEHHELGARTLLHRGWVWNLVDDEVHYGDATMHREYVDHTSAVAVLAINERDEVLLISQYRHPVRARNWEIPAGLLDGGPDESPLVAAQRELAEEAQLEADRWWLLHDFWNSPGGSNESIRIFLARDLRTSPLEFDRKLEEADIETRWVALDDAVDAVLAGDLHNPALLQALLVANESRRRGWANLRDAATPWPTRSPGPEVTPRALEGGRRA</sequence>
<dbReference type="PANTHER" id="PTHR11839">
    <property type="entry name" value="UDP/ADP-SUGAR PYROPHOSPHATASE"/>
    <property type="match status" value="1"/>
</dbReference>
<dbReference type="RefSeq" id="WP_019617290.1">
    <property type="nucleotide sequence ID" value="NZ_JBHUNE010000008.1"/>
</dbReference>
<dbReference type="SUPFAM" id="SSF55811">
    <property type="entry name" value="Nudix"/>
    <property type="match status" value="1"/>
</dbReference>
<dbReference type="Pfam" id="PF00293">
    <property type="entry name" value="NUDIX"/>
    <property type="match status" value="1"/>
</dbReference>
<evidence type="ECO:0000256" key="2">
    <source>
        <dbReference type="SAM" id="MobiDB-lite"/>
    </source>
</evidence>
<dbReference type="PANTHER" id="PTHR11839:SF31">
    <property type="entry name" value="ADP-RIBOSE PYROPHOSPHATASE"/>
    <property type="match status" value="1"/>
</dbReference>
<name>A0ABW5V0Y5_9MICO</name>
<evidence type="ECO:0000256" key="1">
    <source>
        <dbReference type="ARBA" id="ARBA00022801"/>
    </source>
</evidence>
<gene>
    <name evidence="4" type="ORF">ACFSW7_12140</name>
</gene>
<dbReference type="InterPro" id="IPR000086">
    <property type="entry name" value="NUDIX_hydrolase_dom"/>
</dbReference>
<keyword evidence="5" id="KW-1185">Reference proteome</keyword>
<organism evidence="4 5">
    <name type="scientific">Gulosibacter faecalis</name>
    <dbReference type="NCBI Taxonomy" id="272240"/>
    <lineage>
        <taxon>Bacteria</taxon>
        <taxon>Bacillati</taxon>
        <taxon>Actinomycetota</taxon>
        <taxon>Actinomycetes</taxon>
        <taxon>Micrococcales</taxon>
        <taxon>Microbacteriaceae</taxon>
        <taxon>Gulosibacter</taxon>
    </lineage>
</organism>
<dbReference type="PROSITE" id="PS51462">
    <property type="entry name" value="NUDIX"/>
    <property type="match status" value="1"/>
</dbReference>
<keyword evidence="1" id="KW-0378">Hydrolase</keyword>
<protein>
    <submittedName>
        <fullName evidence="4">NUDIX domain-containing protein</fullName>
    </submittedName>
</protein>
<evidence type="ECO:0000259" key="3">
    <source>
        <dbReference type="PROSITE" id="PS51462"/>
    </source>
</evidence>
<feature type="domain" description="Nudix hydrolase" evidence="3">
    <location>
        <begin position="44"/>
        <end position="182"/>
    </location>
</feature>
<comment type="caution">
    <text evidence="4">The sequence shown here is derived from an EMBL/GenBank/DDBJ whole genome shotgun (WGS) entry which is preliminary data.</text>
</comment>
<feature type="region of interest" description="Disordered" evidence="2">
    <location>
        <begin position="193"/>
        <end position="219"/>
    </location>
</feature>
<reference evidence="5" key="1">
    <citation type="journal article" date="2019" name="Int. J. Syst. Evol. Microbiol.">
        <title>The Global Catalogue of Microorganisms (GCM) 10K type strain sequencing project: providing services to taxonomists for standard genome sequencing and annotation.</title>
        <authorList>
            <consortium name="The Broad Institute Genomics Platform"/>
            <consortium name="The Broad Institute Genome Sequencing Center for Infectious Disease"/>
            <person name="Wu L."/>
            <person name="Ma J."/>
        </authorList>
    </citation>
    <scope>NUCLEOTIDE SEQUENCE [LARGE SCALE GENOMIC DNA]</scope>
    <source>
        <strain evidence="5">TISTR 1514</strain>
    </source>
</reference>
<accession>A0ABW5V0Y5</accession>
<dbReference type="EMBL" id="JBHUNE010000008">
    <property type="protein sequence ID" value="MFD2759125.1"/>
    <property type="molecule type" value="Genomic_DNA"/>
</dbReference>
<dbReference type="Proteomes" id="UP001597492">
    <property type="component" value="Unassembled WGS sequence"/>
</dbReference>
<evidence type="ECO:0000313" key="4">
    <source>
        <dbReference type="EMBL" id="MFD2759125.1"/>
    </source>
</evidence>
<dbReference type="InterPro" id="IPR015797">
    <property type="entry name" value="NUDIX_hydrolase-like_dom_sf"/>
</dbReference>